<dbReference type="SUPFAM" id="SSF57424">
    <property type="entry name" value="LDL receptor-like module"/>
    <property type="match status" value="2"/>
</dbReference>
<dbReference type="OrthoDB" id="664115at2759"/>
<dbReference type="PROSITE" id="PS01209">
    <property type="entry name" value="LDLRA_1"/>
    <property type="match status" value="1"/>
</dbReference>
<evidence type="ECO:0000313" key="14">
    <source>
        <dbReference type="EMBL" id="JAC03669.1"/>
    </source>
</evidence>
<dbReference type="PRINTS" id="PR00261">
    <property type="entry name" value="LDLRECEPTOR"/>
</dbReference>
<dbReference type="SMART" id="SM00192">
    <property type="entry name" value="LDLa"/>
    <property type="match status" value="2"/>
</dbReference>
<comment type="subcellular location">
    <subcellularLocation>
        <location evidence="2">Endomembrane system</location>
    </subcellularLocation>
    <subcellularLocation>
        <location evidence="1">Membrane</location>
        <topology evidence="1">Single-pass membrane protein</topology>
    </subcellularLocation>
</comment>
<dbReference type="InterPro" id="IPR003598">
    <property type="entry name" value="Ig_sub2"/>
</dbReference>
<evidence type="ECO:0000256" key="6">
    <source>
        <dbReference type="ARBA" id="ARBA00022989"/>
    </source>
</evidence>
<proteinExistence type="evidence at transcript level"/>
<keyword evidence="10" id="KW-0768">Sushi</keyword>
<dbReference type="Pfam" id="PF08686">
    <property type="entry name" value="PLAC"/>
    <property type="match status" value="1"/>
</dbReference>
<feature type="domain" description="PLAC" evidence="12">
    <location>
        <begin position="298"/>
        <end position="337"/>
    </location>
</feature>
<dbReference type="InterPro" id="IPR036179">
    <property type="entry name" value="Ig-like_dom_sf"/>
</dbReference>
<dbReference type="InterPro" id="IPR002172">
    <property type="entry name" value="LDrepeatLR_classA_rpt"/>
</dbReference>
<dbReference type="Pfam" id="PF00084">
    <property type="entry name" value="Sushi"/>
    <property type="match status" value="1"/>
</dbReference>
<feature type="domain" description="Ig-like" evidence="11">
    <location>
        <begin position="202"/>
        <end position="295"/>
    </location>
</feature>
<evidence type="ECO:0000256" key="3">
    <source>
        <dbReference type="ARBA" id="ARBA00022692"/>
    </source>
</evidence>
<evidence type="ECO:0000256" key="1">
    <source>
        <dbReference type="ARBA" id="ARBA00004167"/>
    </source>
</evidence>
<dbReference type="PANTHER" id="PTHR24270">
    <property type="entry name" value="LOW-DENSITY LIPOPROTEIN RECEPTOR-RELATED"/>
    <property type="match status" value="1"/>
</dbReference>
<dbReference type="GO" id="GO:0012505">
    <property type="term" value="C:endomembrane system"/>
    <property type="evidence" value="ECO:0007669"/>
    <property type="project" value="UniProtKB-SubCell"/>
</dbReference>
<keyword evidence="6" id="KW-1133">Transmembrane helix</keyword>
<feature type="disulfide bond" evidence="9">
    <location>
        <begin position="55"/>
        <end position="73"/>
    </location>
</feature>
<dbReference type="InterPro" id="IPR007110">
    <property type="entry name" value="Ig-like_dom"/>
</dbReference>
<accession>W8C349</accession>
<dbReference type="Pfam" id="PF07679">
    <property type="entry name" value="I-set"/>
    <property type="match status" value="1"/>
</dbReference>
<dbReference type="SMART" id="SM00409">
    <property type="entry name" value="IG"/>
    <property type="match status" value="1"/>
</dbReference>
<gene>
    <name evidence="14" type="primary">PPN</name>
</gene>
<dbReference type="SMART" id="SM00408">
    <property type="entry name" value="IGc2"/>
    <property type="match status" value="1"/>
</dbReference>
<evidence type="ECO:0000256" key="2">
    <source>
        <dbReference type="ARBA" id="ARBA00004308"/>
    </source>
</evidence>
<dbReference type="AlphaFoldDB" id="W8C349"/>
<dbReference type="PROSITE" id="PS50835">
    <property type="entry name" value="IG_LIKE"/>
    <property type="match status" value="1"/>
</dbReference>
<evidence type="ECO:0000256" key="9">
    <source>
        <dbReference type="PROSITE-ProRule" id="PRU00124"/>
    </source>
</evidence>
<sequence>CIFYSRDKRKLKEISILINKMHQPRFILFFSSALCLCFAYEEIDELCNGWSQMKCWSTGCVKISDKCNGKRDCAEGSDETKSLCQTVICTDKEFKCDYGACVPGQSKCNGIMECWDGSDERAEICDNTPYCSMYFLQYVCIYPLICYSQQPYNGSRKLMADNILKNRTKESSVIHFYCSEGYALEGESSSECTSQGWTNTVPKCVMASPILTLDANNTYMPGSSIAMTCAIPAKLKPTITWTKDKTPLLATDRLEITIEPHTLVLSNVTVEDSGTYSCIAKIFGNDHVNEKRVIIESHKADCIDNKYFANCQLIVRANYCYHRYYQKFCCKSCSENEKLPKEVQVDPIGDGIRKL</sequence>
<keyword evidence="7" id="KW-0472">Membrane</keyword>
<dbReference type="Gene3D" id="2.60.40.10">
    <property type="entry name" value="Immunoglobulins"/>
    <property type="match status" value="1"/>
</dbReference>
<keyword evidence="5" id="KW-0677">Repeat</keyword>
<reference evidence="14" key="1">
    <citation type="submission" date="2013-07" db="EMBL/GenBank/DDBJ databases">
        <authorList>
            <person name="Geib S."/>
        </authorList>
    </citation>
    <scope>NUCLEOTIDE SEQUENCE</scope>
</reference>
<dbReference type="CDD" id="cd00096">
    <property type="entry name" value="Ig"/>
    <property type="match status" value="1"/>
</dbReference>
<organism evidence="14">
    <name type="scientific">Ceratitis capitata</name>
    <name type="common">Mediterranean fruit fly</name>
    <name type="synonym">Tephritis capitata</name>
    <dbReference type="NCBI Taxonomy" id="7213"/>
    <lineage>
        <taxon>Eukaryota</taxon>
        <taxon>Metazoa</taxon>
        <taxon>Ecdysozoa</taxon>
        <taxon>Arthropoda</taxon>
        <taxon>Hexapoda</taxon>
        <taxon>Insecta</taxon>
        <taxon>Pterygota</taxon>
        <taxon>Neoptera</taxon>
        <taxon>Endopterygota</taxon>
        <taxon>Diptera</taxon>
        <taxon>Brachycera</taxon>
        <taxon>Muscomorpha</taxon>
        <taxon>Tephritoidea</taxon>
        <taxon>Tephritidae</taxon>
        <taxon>Ceratitis</taxon>
        <taxon>Ceratitis</taxon>
    </lineage>
</organism>
<evidence type="ECO:0000256" key="4">
    <source>
        <dbReference type="ARBA" id="ARBA00022729"/>
    </source>
</evidence>
<dbReference type="SUPFAM" id="SSF48726">
    <property type="entry name" value="Immunoglobulin"/>
    <property type="match status" value="1"/>
</dbReference>
<dbReference type="CDD" id="cd00112">
    <property type="entry name" value="LDLa"/>
    <property type="match status" value="1"/>
</dbReference>
<evidence type="ECO:0000256" key="5">
    <source>
        <dbReference type="ARBA" id="ARBA00022737"/>
    </source>
</evidence>
<dbReference type="GO" id="GO:0016192">
    <property type="term" value="P:vesicle-mediated transport"/>
    <property type="evidence" value="ECO:0007669"/>
    <property type="project" value="UniProtKB-ARBA"/>
</dbReference>
<dbReference type="CDD" id="cd00033">
    <property type="entry name" value="CCP"/>
    <property type="match status" value="1"/>
</dbReference>
<feature type="non-terminal residue" evidence="14">
    <location>
        <position position="1"/>
    </location>
</feature>
<dbReference type="Gene3D" id="2.10.70.10">
    <property type="entry name" value="Complement Module, domain 1"/>
    <property type="match status" value="1"/>
</dbReference>
<dbReference type="PROSITE" id="PS50068">
    <property type="entry name" value="LDLRA_2"/>
    <property type="match status" value="2"/>
</dbReference>
<dbReference type="PROSITE" id="PS50923">
    <property type="entry name" value="SUSHI"/>
    <property type="match status" value="1"/>
</dbReference>
<protein>
    <submittedName>
        <fullName evidence="14">Papilin</fullName>
    </submittedName>
</protein>
<dbReference type="Gene3D" id="4.10.400.10">
    <property type="entry name" value="Low-density Lipoprotein Receptor"/>
    <property type="match status" value="2"/>
</dbReference>
<dbReference type="InterPro" id="IPR013098">
    <property type="entry name" value="Ig_I-set"/>
</dbReference>
<evidence type="ECO:0000256" key="7">
    <source>
        <dbReference type="ARBA" id="ARBA00023136"/>
    </source>
</evidence>
<dbReference type="InterPro" id="IPR010909">
    <property type="entry name" value="PLAC"/>
</dbReference>
<dbReference type="Pfam" id="PF00057">
    <property type="entry name" value="Ldl_recept_a"/>
    <property type="match status" value="2"/>
</dbReference>
<feature type="disulfide bond" evidence="9">
    <location>
        <begin position="96"/>
        <end position="114"/>
    </location>
</feature>
<reference evidence="14" key="2">
    <citation type="journal article" date="2014" name="BMC Genomics">
        <title>A genomic perspective to assessing quality of mass-reared SIT flies used in Mediterranean fruit fly (Ceratitis capitata) eradication in California.</title>
        <authorList>
            <person name="Calla B."/>
            <person name="Hall B."/>
            <person name="Hou S."/>
            <person name="Geib S.M."/>
        </authorList>
    </citation>
    <scope>NUCLEOTIDE SEQUENCE</scope>
</reference>
<keyword evidence="3" id="KW-0812">Transmembrane</keyword>
<name>W8C349_CERCA</name>
<evidence type="ECO:0000259" key="12">
    <source>
        <dbReference type="PROSITE" id="PS50900"/>
    </source>
</evidence>
<dbReference type="InterPro" id="IPR036055">
    <property type="entry name" value="LDL_receptor-like_sf"/>
</dbReference>
<feature type="domain" description="Sushi" evidence="13">
    <location>
        <begin position="144"/>
        <end position="206"/>
    </location>
</feature>
<comment type="caution">
    <text evidence="10">Lacks conserved residue(s) required for the propagation of feature annotation.</text>
</comment>
<feature type="disulfide bond" evidence="9">
    <location>
        <begin position="89"/>
        <end position="101"/>
    </location>
</feature>
<dbReference type="SUPFAM" id="SSF57535">
    <property type="entry name" value="Complement control module/SCR domain"/>
    <property type="match status" value="1"/>
</dbReference>
<dbReference type="InterPro" id="IPR050685">
    <property type="entry name" value="LDLR"/>
</dbReference>
<dbReference type="PROSITE" id="PS50900">
    <property type="entry name" value="PLAC"/>
    <property type="match status" value="1"/>
</dbReference>
<dbReference type="SMART" id="SM00032">
    <property type="entry name" value="CCP"/>
    <property type="match status" value="1"/>
</dbReference>
<dbReference type="InterPro" id="IPR023415">
    <property type="entry name" value="LDLR_class-A_CS"/>
</dbReference>
<dbReference type="InterPro" id="IPR035976">
    <property type="entry name" value="Sushi/SCR/CCP_sf"/>
</dbReference>
<evidence type="ECO:0000256" key="10">
    <source>
        <dbReference type="PROSITE-ProRule" id="PRU00302"/>
    </source>
</evidence>
<keyword evidence="8 9" id="KW-1015">Disulfide bond</keyword>
<dbReference type="InterPro" id="IPR003599">
    <property type="entry name" value="Ig_sub"/>
</dbReference>
<keyword evidence="4" id="KW-0732">Signal</keyword>
<dbReference type="EMBL" id="GAMC01002887">
    <property type="protein sequence ID" value="JAC03669.1"/>
    <property type="molecule type" value="mRNA"/>
</dbReference>
<dbReference type="GO" id="GO:0005886">
    <property type="term" value="C:plasma membrane"/>
    <property type="evidence" value="ECO:0007669"/>
    <property type="project" value="TreeGrafter"/>
</dbReference>
<evidence type="ECO:0000256" key="8">
    <source>
        <dbReference type="ARBA" id="ARBA00023157"/>
    </source>
</evidence>
<dbReference type="InterPro" id="IPR000436">
    <property type="entry name" value="Sushi_SCR_CCP_dom"/>
</dbReference>
<dbReference type="InterPro" id="IPR013783">
    <property type="entry name" value="Ig-like_fold"/>
</dbReference>
<evidence type="ECO:0000259" key="11">
    <source>
        <dbReference type="PROSITE" id="PS50835"/>
    </source>
</evidence>
<evidence type="ECO:0000259" key="13">
    <source>
        <dbReference type="PROSITE" id="PS50923"/>
    </source>
</evidence>